<dbReference type="PANTHER" id="PTHR36439">
    <property type="entry name" value="BLL4334 PROTEIN"/>
    <property type="match status" value="1"/>
</dbReference>
<dbReference type="PANTHER" id="PTHR36439:SF1">
    <property type="entry name" value="DUF1697 DOMAIN-CONTAINING PROTEIN"/>
    <property type="match status" value="1"/>
</dbReference>
<dbReference type="Gene3D" id="3.30.70.1280">
    <property type="entry name" value="SP0830-like domains"/>
    <property type="match status" value="1"/>
</dbReference>
<dbReference type="SUPFAM" id="SSF160379">
    <property type="entry name" value="SP0830-like"/>
    <property type="match status" value="1"/>
</dbReference>
<comment type="caution">
    <text evidence="1">The sequence shown here is derived from an EMBL/GenBank/DDBJ whole genome shotgun (WGS) entry which is preliminary data.</text>
</comment>
<name>T1B9T1_9ZZZZ</name>
<sequence>MQMPSFVALLRGVNVGKAKRVPMAELRTLLTGLGYTGVATLLNSGNAVFGAASGSPETHGAAIAAAILSELGVEAPVVVKSATELAAIISENPLAKGAPDHSRLLVAFVQDSKALSSLAAIEALVKPPERFSVGKHAAYLLCASGILESKAGEALIGKAGKAATTRNWATVLKLQALACERDA</sequence>
<gene>
    <name evidence="1" type="ORF">B2A_01074</name>
</gene>
<evidence type="ECO:0000313" key="1">
    <source>
        <dbReference type="EMBL" id="EQD66642.1"/>
    </source>
</evidence>
<dbReference type="InterPro" id="IPR012545">
    <property type="entry name" value="DUF1697"/>
</dbReference>
<dbReference type="AlphaFoldDB" id="T1B9T1"/>
<reference evidence="1" key="2">
    <citation type="journal article" date="2014" name="ISME J.">
        <title>Microbial stratification in low pH oxic and suboxic macroscopic growths along an acid mine drainage.</title>
        <authorList>
            <person name="Mendez-Garcia C."/>
            <person name="Mesa V."/>
            <person name="Sprenger R.R."/>
            <person name="Richter M."/>
            <person name="Diez M.S."/>
            <person name="Solano J."/>
            <person name="Bargiela R."/>
            <person name="Golyshina O.V."/>
            <person name="Manteca A."/>
            <person name="Ramos J.L."/>
            <person name="Gallego J.R."/>
            <person name="Llorente I."/>
            <person name="Martins Dos Santos V.A."/>
            <person name="Jensen O.N."/>
            <person name="Pelaez A.I."/>
            <person name="Sanchez J."/>
            <person name="Ferrer M."/>
        </authorList>
    </citation>
    <scope>NUCLEOTIDE SEQUENCE</scope>
</reference>
<dbReference type="EMBL" id="AUZZ01000813">
    <property type="protein sequence ID" value="EQD66642.1"/>
    <property type="molecule type" value="Genomic_DNA"/>
</dbReference>
<dbReference type="PIRSF" id="PIRSF008502">
    <property type="entry name" value="UCP008502"/>
    <property type="match status" value="1"/>
</dbReference>
<proteinExistence type="predicted"/>
<organism evidence="1">
    <name type="scientific">mine drainage metagenome</name>
    <dbReference type="NCBI Taxonomy" id="410659"/>
    <lineage>
        <taxon>unclassified sequences</taxon>
        <taxon>metagenomes</taxon>
        <taxon>ecological metagenomes</taxon>
    </lineage>
</organism>
<reference evidence="1" key="1">
    <citation type="submission" date="2013-08" db="EMBL/GenBank/DDBJ databases">
        <authorList>
            <person name="Mendez C."/>
            <person name="Richter M."/>
            <person name="Ferrer M."/>
            <person name="Sanchez J."/>
        </authorList>
    </citation>
    <scope>NUCLEOTIDE SEQUENCE</scope>
</reference>
<accession>T1B9T1</accession>
<protein>
    <submittedName>
        <fullName evidence="1">Protein containing DUF1697</fullName>
    </submittedName>
</protein>
<dbReference type="Pfam" id="PF08002">
    <property type="entry name" value="DUF1697"/>
    <property type="match status" value="1"/>
</dbReference>